<comment type="subcellular location">
    <subcellularLocation>
        <location evidence="1">Membrane</location>
        <topology evidence="1">Multi-pass membrane protein</topology>
    </subcellularLocation>
</comment>
<dbReference type="InterPro" id="IPR050186">
    <property type="entry name" value="TPT_transporter"/>
</dbReference>
<feature type="domain" description="ShKT" evidence="9">
    <location>
        <begin position="633"/>
        <end position="675"/>
    </location>
</feature>
<dbReference type="AlphaFoldDB" id="A0A2P6TKQ3"/>
<dbReference type="PROSITE" id="PS00022">
    <property type="entry name" value="EGF_1"/>
    <property type="match status" value="1"/>
</dbReference>
<feature type="domain" description="EGF-like" evidence="8">
    <location>
        <begin position="1132"/>
        <end position="1165"/>
    </location>
</feature>
<feature type="disulfide bond" evidence="5">
    <location>
        <begin position="1136"/>
        <end position="1146"/>
    </location>
</feature>
<dbReference type="InterPro" id="IPR004853">
    <property type="entry name" value="Sugar_P_trans_dom"/>
</dbReference>
<feature type="transmembrane region" description="Helical" evidence="7">
    <location>
        <begin position="59"/>
        <end position="79"/>
    </location>
</feature>
<protein>
    <submittedName>
        <fullName evidence="10">Sugar phosphate phosphate translocator</fullName>
    </submittedName>
</protein>
<evidence type="ECO:0000256" key="6">
    <source>
        <dbReference type="SAM" id="MobiDB-lite"/>
    </source>
</evidence>
<comment type="caution">
    <text evidence="5">Lacks conserved residue(s) required for the propagation of feature annotation.</text>
</comment>
<evidence type="ECO:0000256" key="5">
    <source>
        <dbReference type="PROSITE-ProRule" id="PRU00076"/>
    </source>
</evidence>
<evidence type="ECO:0000259" key="8">
    <source>
        <dbReference type="PROSITE" id="PS50026"/>
    </source>
</evidence>
<evidence type="ECO:0000256" key="1">
    <source>
        <dbReference type="ARBA" id="ARBA00004141"/>
    </source>
</evidence>
<reference evidence="10 11" key="1">
    <citation type="journal article" date="2018" name="Plant J.">
        <title>Genome sequences of Chlorella sorokiniana UTEX 1602 and Micractinium conductrix SAG 241.80: implications to maltose excretion by a green alga.</title>
        <authorList>
            <person name="Arriola M.B."/>
            <person name="Velmurugan N."/>
            <person name="Zhang Y."/>
            <person name="Plunkett M.H."/>
            <person name="Hondzo H."/>
            <person name="Barney B.M."/>
        </authorList>
    </citation>
    <scope>NUCLEOTIDE SEQUENCE [LARGE SCALE GENOMIC DNA]</scope>
    <source>
        <strain evidence="11">UTEX 1602</strain>
    </source>
</reference>
<feature type="transmembrane region" description="Helical" evidence="7">
    <location>
        <begin position="216"/>
        <end position="235"/>
    </location>
</feature>
<dbReference type="STRING" id="3076.A0A2P6TKQ3"/>
<dbReference type="Proteomes" id="UP000239899">
    <property type="component" value="Unassembled WGS sequence"/>
</dbReference>
<feature type="region of interest" description="Disordered" evidence="6">
    <location>
        <begin position="1"/>
        <end position="45"/>
    </location>
</feature>
<feature type="disulfide bond" evidence="5">
    <location>
        <begin position="1155"/>
        <end position="1164"/>
    </location>
</feature>
<feature type="compositionally biased region" description="Pro residues" evidence="6">
    <location>
        <begin position="756"/>
        <end position="768"/>
    </location>
</feature>
<feature type="region of interest" description="Disordered" evidence="6">
    <location>
        <begin position="389"/>
        <end position="416"/>
    </location>
</feature>
<evidence type="ECO:0000256" key="4">
    <source>
        <dbReference type="ARBA" id="ARBA00023136"/>
    </source>
</evidence>
<keyword evidence="4 7" id="KW-0472">Membrane</keyword>
<keyword evidence="5" id="KW-1015">Disulfide bond</keyword>
<evidence type="ECO:0000256" key="7">
    <source>
        <dbReference type="SAM" id="Phobius"/>
    </source>
</evidence>
<keyword evidence="2 7" id="KW-0812">Transmembrane</keyword>
<name>A0A2P6TKQ3_CHLSO</name>
<dbReference type="Gene3D" id="2.10.25.10">
    <property type="entry name" value="Laminin"/>
    <property type="match status" value="1"/>
</dbReference>
<feature type="region of interest" description="Disordered" evidence="6">
    <location>
        <begin position="750"/>
        <end position="779"/>
    </location>
</feature>
<evidence type="ECO:0000313" key="10">
    <source>
        <dbReference type="EMBL" id="PRW44878.1"/>
    </source>
</evidence>
<dbReference type="SMART" id="SM00254">
    <property type="entry name" value="ShKT"/>
    <property type="match status" value="3"/>
</dbReference>
<dbReference type="Pfam" id="PF03151">
    <property type="entry name" value="TPT"/>
    <property type="match status" value="1"/>
</dbReference>
<feature type="transmembrane region" description="Helical" evidence="7">
    <location>
        <begin position="354"/>
        <end position="373"/>
    </location>
</feature>
<dbReference type="InterPro" id="IPR000742">
    <property type="entry name" value="EGF"/>
</dbReference>
<dbReference type="Pfam" id="PF23106">
    <property type="entry name" value="EGF_Teneurin"/>
    <property type="match status" value="1"/>
</dbReference>
<feature type="transmembrane region" description="Helical" evidence="7">
    <location>
        <begin position="256"/>
        <end position="277"/>
    </location>
</feature>
<feature type="compositionally biased region" description="Low complexity" evidence="6">
    <location>
        <begin position="1064"/>
        <end position="1081"/>
    </location>
</feature>
<feature type="compositionally biased region" description="Low complexity" evidence="6">
    <location>
        <begin position="910"/>
        <end position="1005"/>
    </location>
</feature>
<feature type="transmembrane region" description="Helical" evidence="7">
    <location>
        <begin position="327"/>
        <end position="348"/>
    </location>
</feature>
<feature type="region of interest" description="Disordered" evidence="6">
    <location>
        <begin position="819"/>
        <end position="1090"/>
    </location>
</feature>
<feature type="transmembrane region" description="Helical" evidence="7">
    <location>
        <begin position="191"/>
        <end position="210"/>
    </location>
</feature>
<dbReference type="Pfam" id="PF01549">
    <property type="entry name" value="ShK"/>
    <property type="match status" value="2"/>
</dbReference>
<dbReference type="CDD" id="cd00054">
    <property type="entry name" value="EGF_CA"/>
    <property type="match status" value="1"/>
</dbReference>
<feature type="compositionally biased region" description="Pro residues" evidence="6">
    <location>
        <begin position="1032"/>
        <end position="1051"/>
    </location>
</feature>
<feature type="compositionally biased region" description="Low complexity" evidence="6">
    <location>
        <begin position="769"/>
        <end position="779"/>
    </location>
</feature>
<feature type="compositionally biased region" description="Gly residues" evidence="6">
    <location>
        <begin position="405"/>
        <end position="416"/>
    </location>
</feature>
<keyword evidence="5" id="KW-0245">EGF-like domain</keyword>
<dbReference type="GO" id="GO:0016020">
    <property type="term" value="C:membrane"/>
    <property type="evidence" value="ECO:0007669"/>
    <property type="project" value="UniProtKB-SubCell"/>
</dbReference>
<comment type="caution">
    <text evidence="10">The sequence shown here is derived from an EMBL/GenBank/DDBJ whole genome shotgun (WGS) entry which is preliminary data.</text>
</comment>
<feature type="transmembrane region" description="Helical" evidence="7">
    <location>
        <begin position="158"/>
        <end position="184"/>
    </location>
</feature>
<evidence type="ECO:0000313" key="11">
    <source>
        <dbReference type="Proteomes" id="UP000239899"/>
    </source>
</evidence>
<evidence type="ECO:0000256" key="2">
    <source>
        <dbReference type="ARBA" id="ARBA00022692"/>
    </source>
</evidence>
<gene>
    <name evidence="10" type="ORF">C2E21_6383</name>
</gene>
<dbReference type="PROSITE" id="PS51670">
    <property type="entry name" value="SHKT"/>
    <property type="match status" value="1"/>
</dbReference>
<feature type="transmembrane region" description="Helical" evidence="7">
    <location>
        <begin position="100"/>
        <end position="123"/>
    </location>
</feature>
<dbReference type="EMBL" id="LHPG02000012">
    <property type="protein sequence ID" value="PRW44878.1"/>
    <property type="molecule type" value="Genomic_DNA"/>
</dbReference>
<feature type="compositionally biased region" description="Low complexity" evidence="6">
    <location>
        <begin position="819"/>
        <end position="866"/>
    </location>
</feature>
<keyword evidence="11" id="KW-1185">Reference proteome</keyword>
<dbReference type="OrthoDB" id="18894at2759"/>
<feature type="region of interest" description="Disordered" evidence="6">
    <location>
        <begin position="442"/>
        <end position="465"/>
    </location>
</feature>
<dbReference type="InterPro" id="IPR003582">
    <property type="entry name" value="ShKT_dom"/>
</dbReference>
<proteinExistence type="predicted"/>
<evidence type="ECO:0000256" key="3">
    <source>
        <dbReference type="ARBA" id="ARBA00022989"/>
    </source>
</evidence>
<dbReference type="PANTHER" id="PTHR11132">
    <property type="entry name" value="SOLUTE CARRIER FAMILY 35"/>
    <property type="match status" value="1"/>
</dbReference>
<keyword evidence="3 7" id="KW-1133">Transmembrane helix</keyword>
<feature type="compositionally biased region" description="Pro residues" evidence="6">
    <location>
        <begin position="1006"/>
        <end position="1022"/>
    </location>
</feature>
<sequence length="1272" mass="130121">MTAVSSSPRAADALESQPILDGRAPPSHATADSDEGGWQPTTPPTWWRRWADDPLVRSAAVNLALIATWYFFSTLLSLFNKIVVGKEHGLMGMGAFPAPFLMSGMQFMFQHLIARTVLVLGWVQRKSDGSQSWHDYLRKVVPNGVATGLDIGFSNYSLVFITLSFYVMCKSTTPLFLLVFAIAWGIEKPSWSLAAVVSVISAGLLLLVYGETKFHLVGFILVMTAAMLAGLRWTITQVLLHDSGGSHGSKKHGGPVEVLFQLTPVMGVTLLAISLGYEKLWVTLPPSPYFASVGMAMLSFLLIFVGAIIAFAMVVAEFALIANTSALTFMVAGTFKEIVTVAAAVLFLGENFTWINGMGLLVLILGVVLFNYLKFQKLKSDLAPGGMTPTDSAAKLSSEAEVEPGSGGGSEVEMMGGGGGGGGGYGALGPFDTAASGGYNGSGSLAPAPRRAAGGHQLSARRSGSGDHQVLILGLREGSLVDDEMLMRHSPRRQSLVRARGPSPTAAYAAAQHERLALVLLAALLGAAAAQPAAVARAAALDPVARLALDLLPSATFTIQSFSGDGAARTASDEKLRAYCKVLHARTPAVCFKATKEGAFARSLCPGQCAPAAAAAATRTLLAANATEELKPCSQTADTSDLCSFFIEQAEGACATAGFLSVYMRVECRKSCRFCTPDAPTEAPKSPVVERPPEPTCTKVPDAGSACPFFFSNLANPCSLATAGDAWIANYTRTQCQTSCGICLSGQQPAESSPASPEPEASPSPQPATPSASPASGTSDCVDLSMASFSCADVVKQELCGQPWAAGWCAKSCGYCDPEQPSASPPAEEQPAPASPADQPAASPVAEQPVPASPAAEEQPSPVSPATEEQPASPSPATEEQPAPSPVVEEPTPSPADEEQPAASPIAEQPASSPIAEEPTASPPAEEQPAPASPATEEQPTASPIAEEPAEQQQPASPAAEEQPAPASPATEVQPVPASPAAEEPVPASPAEEPLPASPAEELSPLPSPSATPAEEPAPQPAESPAAQEPAPASPPTQQPASPSPAVPSRPVPAGSYGGSYGVPSRPGGYGASPAPSVPSASPSPAPPSFEPRLTTAAVCQALACLALPPSGERLLTLPGVASCPPTPCRLPTVECPSGCSAHGACHVSAGACVCFEGYTGADCASCAAGFERAANGACVVQEAAQAAVPIRPLFGGVEAATGRHLMAMSDDTASVTAAESQMVGSTASEKLALALPSGWIAGVVVAGAIGMVAVAALLALRARPSGGPLPL</sequence>
<dbReference type="PROSITE" id="PS50026">
    <property type="entry name" value="EGF_3"/>
    <property type="match status" value="1"/>
</dbReference>
<accession>A0A2P6TKQ3</accession>
<evidence type="ECO:0000259" key="9">
    <source>
        <dbReference type="PROSITE" id="PS51670"/>
    </source>
</evidence>
<feature type="transmembrane region" description="Helical" evidence="7">
    <location>
        <begin position="289"/>
        <end position="315"/>
    </location>
</feature>
<feature type="transmembrane region" description="Helical" evidence="7">
    <location>
        <begin position="1240"/>
        <end position="1261"/>
    </location>
</feature>
<organism evidence="10 11">
    <name type="scientific">Chlorella sorokiniana</name>
    <name type="common">Freshwater green alga</name>
    <dbReference type="NCBI Taxonomy" id="3076"/>
    <lineage>
        <taxon>Eukaryota</taxon>
        <taxon>Viridiplantae</taxon>
        <taxon>Chlorophyta</taxon>
        <taxon>core chlorophytes</taxon>
        <taxon>Trebouxiophyceae</taxon>
        <taxon>Chlorellales</taxon>
        <taxon>Chlorellaceae</taxon>
        <taxon>Chlorella clade</taxon>
        <taxon>Chlorella</taxon>
    </lineage>
</organism>